<protein>
    <submittedName>
        <fullName evidence="2">Uncharacterized protein</fullName>
    </submittedName>
</protein>
<evidence type="ECO:0000313" key="2">
    <source>
        <dbReference type="EMBL" id="OUM06846.1"/>
    </source>
</evidence>
<evidence type="ECO:0000256" key="1">
    <source>
        <dbReference type="SAM" id="MobiDB-lite"/>
    </source>
</evidence>
<dbReference type="RefSeq" id="WP_084917256.1">
    <property type="nucleotide sequence ID" value="NZ_MTSA01000009.1"/>
</dbReference>
<dbReference type="EMBL" id="MTSA01000009">
    <property type="protein sequence ID" value="OUM06846.1"/>
    <property type="molecule type" value="Genomic_DNA"/>
</dbReference>
<feature type="compositionally biased region" description="Low complexity" evidence="1">
    <location>
        <begin position="30"/>
        <end position="39"/>
    </location>
</feature>
<sequence>MTTINTSTLNSYSSAFTLAIKKPEVDADKATATSAVDADAATDETSADGKTGAAEGGGTVGGSSKSALDETMDRIKEQIKQTQKQLAEQQAQLAAAQSGKGTQEEKAQKAMTIMGQIAVTSAALQTLQGALLQLQTDGGVNTTA</sequence>
<evidence type="ECO:0000313" key="3">
    <source>
        <dbReference type="Proteomes" id="UP000195128"/>
    </source>
</evidence>
<accession>A0A244EQT8</accession>
<organism evidence="2 3">
    <name type="scientific">Pseudomonas syringae</name>
    <dbReference type="NCBI Taxonomy" id="317"/>
    <lineage>
        <taxon>Bacteria</taxon>
        <taxon>Pseudomonadati</taxon>
        <taxon>Pseudomonadota</taxon>
        <taxon>Gammaproteobacteria</taxon>
        <taxon>Pseudomonadales</taxon>
        <taxon>Pseudomonadaceae</taxon>
        <taxon>Pseudomonas</taxon>
    </lineage>
</organism>
<proteinExistence type="predicted"/>
<dbReference type="Proteomes" id="UP000195128">
    <property type="component" value="Unassembled WGS sequence"/>
</dbReference>
<name>A0A244EQT8_PSESX</name>
<feature type="region of interest" description="Disordered" evidence="1">
    <location>
        <begin position="23"/>
        <end position="70"/>
    </location>
</feature>
<comment type="caution">
    <text evidence="2">The sequence shown here is derived from an EMBL/GenBank/DDBJ whole genome shotgun (WGS) entry which is preliminary data.</text>
</comment>
<dbReference type="AlphaFoldDB" id="A0A244EQT8"/>
<gene>
    <name evidence="2" type="ORF">BW686_12990</name>
</gene>
<reference evidence="2 3" key="1">
    <citation type="submission" date="2017-01" db="EMBL/GenBank/DDBJ databases">
        <authorList>
            <person name="Mah S.A."/>
            <person name="Swanson W.J."/>
            <person name="Moy G.W."/>
            <person name="Vacquier V.D."/>
        </authorList>
    </citation>
    <scope>NUCLEOTIDE SEQUENCE [LARGE SCALE GENOMIC DNA]</scope>
    <source>
        <strain evidence="2">PDD-32b-74</strain>
    </source>
</reference>